<feature type="compositionally biased region" description="Low complexity" evidence="1">
    <location>
        <begin position="28"/>
        <end position="74"/>
    </location>
</feature>
<proteinExistence type="predicted"/>
<dbReference type="EMBL" id="JAZHXJ010000722">
    <property type="protein sequence ID" value="KAL1852871.1"/>
    <property type="molecule type" value="Genomic_DNA"/>
</dbReference>
<keyword evidence="3" id="KW-1185">Reference proteome</keyword>
<protein>
    <submittedName>
        <fullName evidence="2">Uncharacterized protein</fullName>
    </submittedName>
</protein>
<comment type="caution">
    <text evidence="2">The sequence shown here is derived from an EMBL/GenBank/DDBJ whole genome shotgun (WGS) entry which is preliminary data.</text>
</comment>
<sequence>MRPSASPITDLVLSPCIWTRRALATTTTASWRARSRMSTPTIWSSTPRRPSSTPASRPSGPSSAWAAAAGTTTPLPVWTRPA</sequence>
<accession>A0ABR3W4I8</accession>
<gene>
    <name evidence="2" type="ORF">VTK73DRAFT_9115</name>
</gene>
<name>A0ABR3W4I8_9PEZI</name>
<evidence type="ECO:0000313" key="3">
    <source>
        <dbReference type="Proteomes" id="UP001586593"/>
    </source>
</evidence>
<evidence type="ECO:0000256" key="1">
    <source>
        <dbReference type="SAM" id="MobiDB-lite"/>
    </source>
</evidence>
<dbReference type="Proteomes" id="UP001586593">
    <property type="component" value="Unassembled WGS sequence"/>
</dbReference>
<organism evidence="2 3">
    <name type="scientific">Phialemonium thermophilum</name>
    <dbReference type="NCBI Taxonomy" id="223376"/>
    <lineage>
        <taxon>Eukaryota</taxon>
        <taxon>Fungi</taxon>
        <taxon>Dikarya</taxon>
        <taxon>Ascomycota</taxon>
        <taxon>Pezizomycotina</taxon>
        <taxon>Sordariomycetes</taxon>
        <taxon>Sordariomycetidae</taxon>
        <taxon>Cephalothecales</taxon>
        <taxon>Cephalothecaceae</taxon>
        <taxon>Phialemonium</taxon>
    </lineage>
</organism>
<feature type="region of interest" description="Disordered" evidence="1">
    <location>
        <begin position="28"/>
        <end position="82"/>
    </location>
</feature>
<evidence type="ECO:0000313" key="2">
    <source>
        <dbReference type="EMBL" id="KAL1852871.1"/>
    </source>
</evidence>
<reference evidence="2 3" key="1">
    <citation type="journal article" date="2024" name="Commun. Biol.">
        <title>Comparative genomic analysis of thermophilic fungi reveals convergent evolutionary adaptations and gene losses.</title>
        <authorList>
            <person name="Steindorff A.S."/>
            <person name="Aguilar-Pontes M.V."/>
            <person name="Robinson A.J."/>
            <person name="Andreopoulos B."/>
            <person name="LaButti K."/>
            <person name="Kuo A."/>
            <person name="Mondo S."/>
            <person name="Riley R."/>
            <person name="Otillar R."/>
            <person name="Haridas S."/>
            <person name="Lipzen A."/>
            <person name="Grimwood J."/>
            <person name="Schmutz J."/>
            <person name="Clum A."/>
            <person name="Reid I.D."/>
            <person name="Moisan M.C."/>
            <person name="Butler G."/>
            <person name="Nguyen T.T.M."/>
            <person name="Dewar K."/>
            <person name="Conant G."/>
            <person name="Drula E."/>
            <person name="Henrissat B."/>
            <person name="Hansel C."/>
            <person name="Singer S."/>
            <person name="Hutchinson M.I."/>
            <person name="de Vries R.P."/>
            <person name="Natvig D.O."/>
            <person name="Powell A.J."/>
            <person name="Tsang A."/>
            <person name="Grigoriev I.V."/>
        </authorList>
    </citation>
    <scope>NUCLEOTIDE SEQUENCE [LARGE SCALE GENOMIC DNA]</scope>
    <source>
        <strain evidence="2 3">ATCC 24622</strain>
    </source>
</reference>